<dbReference type="InterPro" id="IPR029058">
    <property type="entry name" value="AB_hydrolase_fold"/>
</dbReference>
<dbReference type="PANTHER" id="PTHR42886">
    <property type="entry name" value="RE40534P-RELATED"/>
    <property type="match status" value="1"/>
</dbReference>
<evidence type="ECO:0000313" key="2">
    <source>
        <dbReference type="EMBL" id="CAI9105794.1"/>
    </source>
</evidence>
<sequence length="192" mass="22204">MNIWQRGNGQSYGEFDPHNYWGEVEDLLAVIQYFTTIGRKVTAIIGHSKGANVVLLYASKYHDVRMVINVSARFNLKEGMEERWGKNFMEALERDGYIDVPRKKKDKVEVDYRVTLQSVQDGLAINMEKSCSKIERNYKVLIVHGSEDKIVPLQDALRFEETVRNHVTHIIEGASHCYNHHKDECSPLFSLF</sequence>
<name>A0AAV1DD43_OLDCO</name>
<dbReference type="Pfam" id="PF12146">
    <property type="entry name" value="Hydrolase_4"/>
    <property type="match status" value="1"/>
</dbReference>
<proteinExistence type="predicted"/>
<dbReference type="Proteomes" id="UP001161247">
    <property type="component" value="Chromosome 5"/>
</dbReference>
<keyword evidence="3" id="KW-1185">Reference proteome</keyword>
<organism evidence="2 3">
    <name type="scientific">Oldenlandia corymbosa var. corymbosa</name>
    <dbReference type="NCBI Taxonomy" id="529605"/>
    <lineage>
        <taxon>Eukaryota</taxon>
        <taxon>Viridiplantae</taxon>
        <taxon>Streptophyta</taxon>
        <taxon>Embryophyta</taxon>
        <taxon>Tracheophyta</taxon>
        <taxon>Spermatophyta</taxon>
        <taxon>Magnoliopsida</taxon>
        <taxon>eudicotyledons</taxon>
        <taxon>Gunneridae</taxon>
        <taxon>Pentapetalae</taxon>
        <taxon>asterids</taxon>
        <taxon>lamiids</taxon>
        <taxon>Gentianales</taxon>
        <taxon>Rubiaceae</taxon>
        <taxon>Rubioideae</taxon>
        <taxon>Spermacoceae</taxon>
        <taxon>Hedyotis-Oldenlandia complex</taxon>
        <taxon>Oldenlandia</taxon>
    </lineage>
</organism>
<dbReference type="EMBL" id="OX459122">
    <property type="protein sequence ID" value="CAI9105794.1"/>
    <property type="molecule type" value="Genomic_DNA"/>
</dbReference>
<accession>A0AAV1DD43</accession>
<feature type="domain" description="Serine aminopeptidase S33" evidence="1">
    <location>
        <begin position="5"/>
        <end position="177"/>
    </location>
</feature>
<evidence type="ECO:0000259" key="1">
    <source>
        <dbReference type="Pfam" id="PF12146"/>
    </source>
</evidence>
<reference evidence="2" key="1">
    <citation type="submission" date="2023-03" db="EMBL/GenBank/DDBJ databases">
        <authorList>
            <person name="Julca I."/>
        </authorList>
    </citation>
    <scope>NUCLEOTIDE SEQUENCE</scope>
</reference>
<dbReference type="SUPFAM" id="SSF53474">
    <property type="entry name" value="alpha/beta-Hydrolases"/>
    <property type="match status" value="1"/>
</dbReference>
<dbReference type="Gene3D" id="3.40.50.1820">
    <property type="entry name" value="alpha/beta hydrolase"/>
    <property type="match status" value="1"/>
</dbReference>
<protein>
    <submittedName>
        <fullName evidence="2">OLC1v1004807C1</fullName>
    </submittedName>
</protein>
<dbReference type="GO" id="GO:0005829">
    <property type="term" value="C:cytosol"/>
    <property type="evidence" value="ECO:0007669"/>
    <property type="project" value="TreeGrafter"/>
</dbReference>
<gene>
    <name evidence="2" type="ORF">OLC1_LOCUS14413</name>
</gene>
<dbReference type="AlphaFoldDB" id="A0AAV1DD43"/>
<dbReference type="PANTHER" id="PTHR42886:SF53">
    <property type="entry name" value="ALPHA_BETA-HYDROLASES SUPERFAMILY PROTEIN"/>
    <property type="match status" value="1"/>
</dbReference>
<evidence type="ECO:0000313" key="3">
    <source>
        <dbReference type="Proteomes" id="UP001161247"/>
    </source>
</evidence>
<dbReference type="InterPro" id="IPR022742">
    <property type="entry name" value="Hydrolase_4"/>
</dbReference>